<gene>
    <name evidence="1" type="ORF">Geu3261_0169_004</name>
</gene>
<evidence type="ECO:0000313" key="1">
    <source>
        <dbReference type="EMBL" id="GAN97355.1"/>
    </source>
</evidence>
<organism evidence="1 2">
    <name type="scientific">Komagataeibacter europaeus NBRC 3261</name>
    <dbReference type="NCBI Taxonomy" id="1234669"/>
    <lineage>
        <taxon>Bacteria</taxon>
        <taxon>Pseudomonadati</taxon>
        <taxon>Pseudomonadota</taxon>
        <taxon>Alphaproteobacteria</taxon>
        <taxon>Acetobacterales</taxon>
        <taxon>Acetobacteraceae</taxon>
        <taxon>Komagataeibacter</taxon>
    </lineage>
</organism>
<dbReference type="AlphaFoldDB" id="A0A0D6Q308"/>
<proteinExistence type="predicted"/>
<name>A0A0D6Q308_KOMEU</name>
<reference evidence="1 2" key="1">
    <citation type="submission" date="2012-11" db="EMBL/GenBank/DDBJ databases">
        <title>Whole genome sequence of Gluconacetobacter europaeus NBRC3261.</title>
        <authorList>
            <person name="Azuma Y."/>
            <person name="Higashiura N."/>
            <person name="Hirakawa H."/>
            <person name="Matsushita K."/>
        </authorList>
    </citation>
    <scope>NUCLEOTIDE SEQUENCE [LARGE SCALE GENOMIC DNA]</scope>
    <source>
        <strain evidence="1 2">NBRC 3261</strain>
    </source>
</reference>
<sequence length="117" mass="12443">MDRGRFTDGGIELAIGLQPEHPADTAYVIGREGTRQPGAAMCGQARKGKCRFLVMVAVGGRILIRPAGFHCLGTKRRERRPCQKCGASQKGRHRVMGGIDCPSHGGAGCKPCANGKQ</sequence>
<comment type="caution">
    <text evidence="1">The sequence shown here is derived from an EMBL/GenBank/DDBJ whole genome shotgun (WGS) entry which is preliminary data.</text>
</comment>
<dbReference type="Proteomes" id="UP000032675">
    <property type="component" value="Unassembled WGS sequence"/>
</dbReference>
<dbReference type="EMBL" id="BANI01000149">
    <property type="protein sequence ID" value="GAN97355.1"/>
    <property type="molecule type" value="Genomic_DNA"/>
</dbReference>
<evidence type="ECO:0000313" key="2">
    <source>
        <dbReference type="Proteomes" id="UP000032675"/>
    </source>
</evidence>
<protein>
    <submittedName>
        <fullName evidence="1">Uncharacterized protein</fullName>
    </submittedName>
</protein>
<accession>A0A0D6Q308</accession>